<accession>A0A9Y1BN58</accession>
<feature type="transmembrane region" description="Helical" evidence="1">
    <location>
        <begin position="310"/>
        <end position="328"/>
    </location>
</feature>
<feature type="transmembrane region" description="Helical" evidence="1">
    <location>
        <begin position="125"/>
        <end position="149"/>
    </location>
</feature>
<protein>
    <submittedName>
        <fullName evidence="2">Uncharacterized protein</fullName>
    </submittedName>
</protein>
<evidence type="ECO:0000256" key="1">
    <source>
        <dbReference type="SAM" id="Phobius"/>
    </source>
</evidence>
<feature type="transmembrane region" description="Helical" evidence="1">
    <location>
        <begin position="50"/>
        <end position="66"/>
    </location>
</feature>
<dbReference type="AlphaFoldDB" id="A0A9Y1BN58"/>
<dbReference type="EMBL" id="CP084166">
    <property type="protein sequence ID" value="UJG41962.1"/>
    <property type="molecule type" value="Genomic_DNA"/>
</dbReference>
<keyword evidence="1" id="KW-0472">Membrane</keyword>
<keyword evidence="1" id="KW-1133">Transmembrane helix</keyword>
<feature type="transmembrane region" description="Helical" evidence="1">
    <location>
        <begin position="178"/>
        <end position="198"/>
    </location>
</feature>
<feature type="transmembrane region" description="Helical" evidence="1">
    <location>
        <begin position="210"/>
        <end position="230"/>
    </location>
</feature>
<keyword evidence="1" id="KW-0812">Transmembrane</keyword>
<sequence>MIKMNEIKYFNPGQFISKRALISSVVGIALVIVTEWLIPFLGIMPTFTEWVTPAVILFTISVIVLTSATAKNIIASIVISLSASLCFYNPAGYNTVGYVGIVVIYLSIALFTGLFATVEMRGQTALTWIGIIFGLQAILGAAINMLLYINDSFQKYYINQVQNISIGNPLDTFPFFDLIVMVVGLIYMVIFIILGRRVHSSSIENNLREIIGQIIIFLALAGTLAVNILFKETFTQETARQIFGDSNLLFLNHIFQKTTVDNFAVFTLLNVFYVLPIAGMVIGIGLALIVYQRAQGTTGDLTFDFEGSYFALNIPLAFVLGIFSYYWYQLNISDFYLKMQTWYVLATLYTNLLLINLIVVFIIALILRPILKRIE</sequence>
<name>A0A9Y1BN58_9ARCH</name>
<feature type="transmembrane region" description="Helical" evidence="1">
    <location>
        <begin position="21"/>
        <end position="44"/>
    </location>
</feature>
<dbReference type="Proteomes" id="UP001201020">
    <property type="component" value="Chromosome"/>
</dbReference>
<proteinExistence type="predicted"/>
<feature type="transmembrane region" description="Helical" evidence="1">
    <location>
        <begin position="97"/>
        <end position="118"/>
    </location>
</feature>
<organism evidence="2">
    <name type="scientific">Candidatus Heimdallarchaeum aukensis</name>
    <dbReference type="NCBI Taxonomy" id="2876573"/>
    <lineage>
        <taxon>Archaea</taxon>
        <taxon>Promethearchaeati</taxon>
        <taxon>Candidatus Heimdallarchaeota</taxon>
        <taxon>Candidatus Heimdallarchaeia (ex Rinke et al. 2021) (nom. nud.)</taxon>
        <taxon>Candidatus Heimdallarchaeales</taxon>
        <taxon>Candidatus Heimdallarchaeaceae</taxon>
        <taxon>Candidatus Heimdallarchaeum</taxon>
    </lineage>
</organism>
<gene>
    <name evidence="2" type="ORF">K9W45_05720</name>
</gene>
<feature type="transmembrane region" description="Helical" evidence="1">
    <location>
        <begin position="348"/>
        <end position="367"/>
    </location>
</feature>
<reference evidence="2" key="1">
    <citation type="journal article" date="2022" name="Nat. Microbiol.">
        <title>Unique mobile elements and scalable gene flow at the prokaryote-eukaryote boundary revealed by circularized Asgard archaea genomes.</title>
        <authorList>
            <person name="Wu F."/>
            <person name="Speth D.R."/>
            <person name="Philosof A."/>
            <person name="Cremiere A."/>
            <person name="Narayanan A."/>
            <person name="Barco R.A."/>
            <person name="Connon S.A."/>
            <person name="Amend J.P."/>
            <person name="Antoshechkin I.A."/>
            <person name="Orphan V.J."/>
        </authorList>
    </citation>
    <scope>NUCLEOTIDE SEQUENCE</scope>
    <source>
        <strain evidence="2">PM71</strain>
    </source>
</reference>
<evidence type="ECO:0000313" key="2">
    <source>
        <dbReference type="EMBL" id="UJG41962.1"/>
    </source>
</evidence>
<feature type="transmembrane region" description="Helical" evidence="1">
    <location>
        <begin position="263"/>
        <end position="289"/>
    </location>
</feature>